<organism evidence="1">
    <name type="scientific">marine metagenome</name>
    <dbReference type="NCBI Taxonomy" id="408172"/>
    <lineage>
        <taxon>unclassified sequences</taxon>
        <taxon>metagenomes</taxon>
        <taxon>ecological metagenomes</taxon>
    </lineage>
</organism>
<evidence type="ECO:0000313" key="1">
    <source>
        <dbReference type="EMBL" id="SVB77454.1"/>
    </source>
</evidence>
<accession>A0A382GRL0</accession>
<protein>
    <submittedName>
        <fullName evidence="1">Uncharacterized protein</fullName>
    </submittedName>
</protein>
<feature type="non-terminal residue" evidence="1">
    <location>
        <position position="68"/>
    </location>
</feature>
<proteinExistence type="predicted"/>
<dbReference type="EMBL" id="UINC01056891">
    <property type="protein sequence ID" value="SVB77454.1"/>
    <property type="molecule type" value="Genomic_DNA"/>
</dbReference>
<name>A0A382GRL0_9ZZZZ</name>
<reference evidence="1" key="1">
    <citation type="submission" date="2018-05" db="EMBL/GenBank/DDBJ databases">
        <authorList>
            <person name="Lanie J.A."/>
            <person name="Ng W.-L."/>
            <person name="Kazmierczak K.M."/>
            <person name="Andrzejewski T.M."/>
            <person name="Davidsen T.M."/>
            <person name="Wayne K.J."/>
            <person name="Tettelin H."/>
            <person name="Glass J.I."/>
            <person name="Rusch D."/>
            <person name="Podicherti R."/>
            <person name="Tsui H.-C.T."/>
            <person name="Winkler M.E."/>
        </authorList>
    </citation>
    <scope>NUCLEOTIDE SEQUENCE</scope>
</reference>
<dbReference type="PROSITE" id="PS51257">
    <property type="entry name" value="PROKAR_LIPOPROTEIN"/>
    <property type="match status" value="1"/>
</dbReference>
<sequence length="68" mass="7396">MRGLLVASAIFLLGACARTRDEAESPAAFIHRDKVFRLPSPSRIEAVPIMPKLQFTGGFAFSADGILY</sequence>
<dbReference type="AlphaFoldDB" id="A0A382GRL0"/>
<gene>
    <name evidence="1" type="ORF">METZ01_LOCUS230308</name>
</gene>